<evidence type="ECO:0000259" key="2">
    <source>
        <dbReference type="PROSITE" id="PS50093"/>
    </source>
</evidence>
<comment type="caution">
    <text evidence="3">The sequence shown here is derived from an EMBL/GenBank/DDBJ whole genome shotgun (WGS) entry which is preliminary data.</text>
</comment>
<dbReference type="Pfam" id="PF13585">
    <property type="entry name" value="CHU_C"/>
    <property type="match status" value="1"/>
</dbReference>
<dbReference type="Proteomes" id="UP000323632">
    <property type="component" value="Unassembled WGS sequence"/>
</dbReference>
<dbReference type="PANTHER" id="PTHR35580:SF1">
    <property type="entry name" value="PHYTASE-LIKE DOMAIN-CONTAINING PROTEIN"/>
    <property type="match status" value="1"/>
</dbReference>
<dbReference type="Pfam" id="PF25778">
    <property type="entry name" value="DUF7948"/>
    <property type="match status" value="1"/>
</dbReference>
<gene>
    <name evidence="3" type="ORF">F0919_02175</name>
</gene>
<evidence type="ECO:0000313" key="4">
    <source>
        <dbReference type="Proteomes" id="UP000323632"/>
    </source>
</evidence>
<dbReference type="InterPro" id="IPR035986">
    <property type="entry name" value="PKD_dom_sf"/>
</dbReference>
<feature type="signal peptide" evidence="1">
    <location>
        <begin position="1"/>
        <end position="24"/>
    </location>
</feature>
<dbReference type="InterPro" id="IPR057708">
    <property type="entry name" value="DUF7948"/>
</dbReference>
<dbReference type="InterPro" id="IPR052918">
    <property type="entry name" value="Motility_Chemotaxis_Reg"/>
</dbReference>
<dbReference type="EMBL" id="VWSH01000001">
    <property type="protein sequence ID" value="KAA5536496.1"/>
    <property type="molecule type" value="Genomic_DNA"/>
</dbReference>
<dbReference type="InterPro" id="IPR022409">
    <property type="entry name" value="PKD/Chitinase_dom"/>
</dbReference>
<accession>A0A5M6CNB2</accession>
<keyword evidence="1" id="KW-0732">Signal</keyword>
<dbReference type="CDD" id="cd00146">
    <property type="entry name" value="PKD"/>
    <property type="match status" value="1"/>
</dbReference>
<dbReference type="Gene3D" id="2.60.40.10">
    <property type="entry name" value="Immunoglobulins"/>
    <property type="match status" value="1"/>
</dbReference>
<dbReference type="RefSeq" id="WP_150031073.1">
    <property type="nucleotide sequence ID" value="NZ_VWSH01000001.1"/>
</dbReference>
<dbReference type="Pfam" id="PF18911">
    <property type="entry name" value="PKD_4"/>
    <property type="match status" value="1"/>
</dbReference>
<dbReference type="SMART" id="SM00089">
    <property type="entry name" value="PKD"/>
    <property type="match status" value="1"/>
</dbReference>
<keyword evidence="4" id="KW-1185">Reference proteome</keyword>
<reference evidence="3 4" key="1">
    <citation type="submission" date="2019-09" db="EMBL/GenBank/DDBJ databases">
        <title>Genome sequence and assembly of Taibaiella sp.</title>
        <authorList>
            <person name="Chhetri G."/>
        </authorList>
    </citation>
    <scope>NUCLEOTIDE SEQUENCE [LARGE SCALE GENOMIC DNA]</scope>
    <source>
        <strain evidence="3 4">KVB11</strain>
    </source>
</reference>
<feature type="chain" id="PRO_5024274281" evidence="1">
    <location>
        <begin position="25"/>
        <end position="1839"/>
    </location>
</feature>
<evidence type="ECO:0000313" key="3">
    <source>
        <dbReference type="EMBL" id="KAA5536496.1"/>
    </source>
</evidence>
<proteinExistence type="predicted"/>
<dbReference type="InterPro" id="IPR013783">
    <property type="entry name" value="Ig-like_fold"/>
</dbReference>
<dbReference type="InterPro" id="IPR000601">
    <property type="entry name" value="PKD_dom"/>
</dbReference>
<dbReference type="NCBIfam" id="TIGR04131">
    <property type="entry name" value="Bac_Flav_CTERM"/>
    <property type="match status" value="1"/>
</dbReference>
<protein>
    <submittedName>
        <fullName evidence="3">T9SS type B sorting domain-containing protein</fullName>
    </submittedName>
</protein>
<dbReference type="InterPro" id="IPR026341">
    <property type="entry name" value="T9SS_type_B"/>
</dbReference>
<dbReference type="SUPFAM" id="SSF49299">
    <property type="entry name" value="PKD domain"/>
    <property type="match status" value="1"/>
</dbReference>
<feature type="domain" description="PKD" evidence="2">
    <location>
        <begin position="1288"/>
        <end position="1329"/>
    </location>
</feature>
<dbReference type="PROSITE" id="PS50093">
    <property type="entry name" value="PKD"/>
    <property type="match status" value="1"/>
</dbReference>
<evidence type="ECO:0000256" key="1">
    <source>
        <dbReference type="SAM" id="SignalP"/>
    </source>
</evidence>
<sequence length="1839" mass="198783">MKKGLYPKALFVFTLLSLSLSASAQKPLRNHPATGEHLINVKKEGTDFIENKGQWIEEAKFRADIPDGVMFITNKGFVYNYANQEDWARVNGHNEEAEKHTDKKSDLVHFHAYKVNFDGANPNPKYVSTDKRVTYQNYFLGNDKSKWAGHVGLYGKVTQQNIYNGVDVQVYSKKNALKYDFIVSPGADVNQIKLSFDGVTPQLKPDGSIYIKTSVNEVTELAPYTYQIINGQERVVKSNYKLEKGHLSFEFPEGYDKTQTLVIDPILVFATFSGGTGAGNSDNYGFSTTYDAFGNLYAGAECYPSSGWPTTTGAFQQNIGGNRDVGINKYNAAGSTLIYSTFYGGSSFEVPNAMKVNDLNELVVVGSTNSSNLPMTTTSYDNSLSGVSDMFVAHFSADGSTLIGASYLGGSANEPFQVLFPGGNPVDVLTTGNAYNNQSSQLSPMELTFDPAGNIWVVGNTNSTDIDIVGASSRNTYTIKKWVCHNSTYIFGTQVLTTSGTYTQTFATLSGCDSVVKLILTVGEPIVDTVFKNICPGTTYQFGPQSLSASGVYTHTFTSLAGCDSTVVLHLGIKPYITQAVSKAICPGTGYQFGPAFLTAPGVYVDTFPTLGCDSIATLTLSIKPYKINNISQDICAGKSYTFGTIVLHNAGTYIDTFSSTGCDSIVTLNLTVSPYVRDTVQATFCTGTTYKFDNQSITTPGTYIDTMASLSGCDRIIVLQLSNGTVNKYKYYPTICQGGSYAFGSQTLTTPGDYTHTFTTSGCDSMVTIHLEYRPNITNSVTAYICPGGSYQFGSQTLTTSGTYTHAFPTSGCDSVVTLTLNESVPYNDTIDVSICQGTGYPFGPTTLITAGTYTHTFASSLGCDSTVTVHLDFLPYITTFITDSICNGATYVFGTQMLTTSGTYLNVYPTAGCDSVITLSLYIKPVDTFTFTENYCAGSNYYFGDTVITTPGTYFRTFDAASGCDSIVRLILTGPWTNSNILSGGIDIIIYNLSPTCDTMKYSSYLGGAGNDSPTGLVFNNAGNLIISGVTSSSDFRTTTTTLHPTYQGGTNDGFVSIINPQFGSMIRSTYLGTNNIDHAAAVQVDDADDVYVLGRTLGNYPISTGVYTGNANGDIFIERLDPFLETSIMSTRMGNNQTGGRYFPSAFLVDICRNVYVAGTGAQAGMPLTPDASQPAQASFWFGVLTPDFGGLFYGSYFGVLGDHNHVGINRMDPNGIVYQSVCCSNFTYPGTTVNSWSQTKQTTGGQDIVSFKFNFEATGVQSNFELAPNQNDTGCAPYTVTFVNTSTAAITYLWDFDDNTTSTLANPTHTFTDTGTYNVTLIATNPNTCITEDTSYFTIIVQRASIPDLTVKDTVLCAFEQNIDLHVQINNPSNNNIIQWGPATGIVGLSDQVDVTVDPTLNDQYYVIVKDSVVGICGFTSSDTINIDLAPRVLTLLTPDTVVCQGTVIPILATGTPAYNYTWDPATGLSDSTILQPTLTANQSQIYTLTGKYYACPDTSVTLKIEVQQYPNLVLPEDKYVCQGTDVTLGSGVTPYRDDYIYQWSPATSNLSNPTGPNTHFIADSTIEYILNVKTPIGCSDQDTVLVTVYPIGFGSIIADTGYCSGIEGSVNLWAGGGSVYEWSPSYGLSDVNIANPVANPPQTTEYTVLITDAHNCMDTEKVTVRVYPAAILSLPDSINIYSGEQFHLQPESNASYFTWFPPSGLSNTNIADPLVSPEVRTRYFVTAITEAGCKINDSIDVIVKETVLDMPNAFAPNGANNMFKPSKRGIATLRDFSIYNRWGNKVYSTSNIDAGWDGTYNGKPQPVGVYIYTIEAVTDSGKIFTQKGNVTLIR</sequence>
<name>A0A5M6CNB2_9BACT</name>
<dbReference type="PANTHER" id="PTHR35580">
    <property type="entry name" value="CELL SURFACE GLYCOPROTEIN (S-LAYER PROTEIN)-LIKE PROTEIN"/>
    <property type="match status" value="1"/>
</dbReference>
<organism evidence="3 4">
    <name type="scientific">Taibaiella lutea</name>
    <dbReference type="NCBI Taxonomy" id="2608001"/>
    <lineage>
        <taxon>Bacteria</taxon>
        <taxon>Pseudomonadati</taxon>
        <taxon>Bacteroidota</taxon>
        <taxon>Chitinophagia</taxon>
        <taxon>Chitinophagales</taxon>
        <taxon>Chitinophagaceae</taxon>
        <taxon>Taibaiella</taxon>
    </lineage>
</organism>